<dbReference type="Proteomes" id="UP000324222">
    <property type="component" value="Unassembled WGS sequence"/>
</dbReference>
<protein>
    <submittedName>
        <fullName evidence="1">Uncharacterized protein</fullName>
    </submittedName>
</protein>
<name>A0A5B7FNF0_PORTR</name>
<gene>
    <name evidence="1" type="ORF">E2C01_040739</name>
</gene>
<evidence type="ECO:0000313" key="2">
    <source>
        <dbReference type="Proteomes" id="UP000324222"/>
    </source>
</evidence>
<proteinExistence type="predicted"/>
<dbReference type="EMBL" id="VSRR010007493">
    <property type="protein sequence ID" value="MPC47005.1"/>
    <property type="molecule type" value="Genomic_DNA"/>
</dbReference>
<sequence length="85" mass="9056">MNLSLMSRFIAAPVKRGGRGKGGGVERKIRSGMSFGQSIKLSSDGSFYVGAPAGTGQYPTLGSRSVPSPTITRYRLLCGVIRLYE</sequence>
<dbReference type="AlphaFoldDB" id="A0A5B7FNF0"/>
<evidence type="ECO:0000313" key="1">
    <source>
        <dbReference type="EMBL" id="MPC47005.1"/>
    </source>
</evidence>
<reference evidence="1 2" key="1">
    <citation type="submission" date="2019-05" db="EMBL/GenBank/DDBJ databases">
        <title>Another draft genome of Portunus trituberculatus and its Hox gene families provides insights of decapod evolution.</title>
        <authorList>
            <person name="Jeong J.-H."/>
            <person name="Song I."/>
            <person name="Kim S."/>
            <person name="Choi T."/>
            <person name="Kim D."/>
            <person name="Ryu S."/>
            <person name="Kim W."/>
        </authorList>
    </citation>
    <scope>NUCLEOTIDE SEQUENCE [LARGE SCALE GENOMIC DNA]</scope>
    <source>
        <tissue evidence="1">Muscle</tissue>
    </source>
</reference>
<accession>A0A5B7FNF0</accession>
<organism evidence="1 2">
    <name type="scientific">Portunus trituberculatus</name>
    <name type="common">Swimming crab</name>
    <name type="synonym">Neptunus trituberculatus</name>
    <dbReference type="NCBI Taxonomy" id="210409"/>
    <lineage>
        <taxon>Eukaryota</taxon>
        <taxon>Metazoa</taxon>
        <taxon>Ecdysozoa</taxon>
        <taxon>Arthropoda</taxon>
        <taxon>Crustacea</taxon>
        <taxon>Multicrustacea</taxon>
        <taxon>Malacostraca</taxon>
        <taxon>Eumalacostraca</taxon>
        <taxon>Eucarida</taxon>
        <taxon>Decapoda</taxon>
        <taxon>Pleocyemata</taxon>
        <taxon>Brachyura</taxon>
        <taxon>Eubrachyura</taxon>
        <taxon>Portunoidea</taxon>
        <taxon>Portunidae</taxon>
        <taxon>Portuninae</taxon>
        <taxon>Portunus</taxon>
    </lineage>
</organism>
<comment type="caution">
    <text evidence="1">The sequence shown here is derived from an EMBL/GenBank/DDBJ whole genome shotgun (WGS) entry which is preliminary data.</text>
</comment>
<keyword evidence="2" id="KW-1185">Reference proteome</keyword>